<evidence type="ECO:0000256" key="11">
    <source>
        <dbReference type="ARBA" id="ARBA00048899"/>
    </source>
</evidence>
<dbReference type="PANTHER" id="PTHR22760">
    <property type="entry name" value="GLYCOSYLTRANSFERASE"/>
    <property type="match status" value="1"/>
</dbReference>
<keyword evidence="7 12" id="KW-0256">Endoplasmic reticulum</keyword>
<dbReference type="GO" id="GO:0052917">
    <property type="term" value="F:dol-P-Man:Man(7)GlcNAc(2)-PP-Dol alpha-1,6-mannosyltransferase activity"/>
    <property type="evidence" value="ECO:0007669"/>
    <property type="project" value="UniProtKB-EC"/>
</dbReference>
<protein>
    <recommendedName>
        <fullName evidence="12">Mannosyltransferase</fullName>
        <ecNumber evidence="12">2.4.1.-</ecNumber>
    </recommendedName>
</protein>
<keyword evidence="6 12" id="KW-0812">Transmembrane</keyword>
<sequence>MLCAVHGRSGLTFFMALAGTRRQLTLALSEKENRVKKIPDLKVMSFLFGHQLTPPTDITLLGFIPALITLHLIVAPDTKVEESFNIQATHDVLIYGTPTHDVSARLRATYDHFEFPGAVPRTFVGPVLLAGLGGHVVNLVGFRHAQLVVRALLGLANAAALLVFARSLAKGLGMGVMRWWVLLLASQFHVMFYASRTLPNMFAFALTTLASANLLPSPSSKSHSARLRVSISLLVFAAAIFRSEVALLLATTGLYLLLTHQITIPRLIRPFLISFAVALAVSVPLDSYFWQKPLWPELWGFYYNAVLGSSSDWGVSPWHYYFSSALPRLLVNPLTFLLLIPLALSHPATSRIAAGLVVPPLLFIVIYSFQPHKEARFIFYAIPPLTAAAAQGANHIFTRHSKSLVYALVSVALVISVIASLAASTGMLLVSSLNYPGGDALHQLHTLVASDPSGSGGSVTSVHTDVLSCMTGVTLFNQNPAGLPKNSHARAVEPSLRDGAPASAVSWGPILTFDKTEDKVVLADPAFWSRFDYVLAEDPASVRGGQWETVGLVQGYAGVEILRPGSGSLYGGGLDEEEGEGKVLGRGLVVKRVRDLVRDLTGGWWVGPRMEPRIRILRRTKDAGAGARIVSQ</sequence>
<comment type="similarity">
    <text evidence="3 12">Belongs to the glycosyltransferase 22 family.</text>
</comment>
<keyword evidence="14" id="KW-1185">Reference proteome</keyword>
<reference evidence="13 14" key="1">
    <citation type="journal article" date="2019" name="PLoS ONE">
        <title>Comparative genome analysis indicates high evolutionary potential of pathogenicity genes in Colletotrichum tanaceti.</title>
        <authorList>
            <person name="Lelwala R.V."/>
            <person name="Korhonen P.K."/>
            <person name="Young N.D."/>
            <person name="Scott J.B."/>
            <person name="Ades P.A."/>
            <person name="Gasser R.B."/>
            <person name="Taylor P.W.J."/>
        </authorList>
    </citation>
    <scope>NUCLEOTIDE SEQUENCE [LARGE SCALE GENOMIC DNA]</scope>
    <source>
        <strain evidence="13">BRIP57314</strain>
    </source>
</reference>
<evidence type="ECO:0000256" key="1">
    <source>
        <dbReference type="ARBA" id="ARBA00004477"/>
    </source>
</evidence>
<name>A0A4V6DH85_9PEZI</name>
<feature type="transmembrane region" description="Helical" evidence="12">
    <location>
        <begin position="318"/>
        <end position="340"/>
    </location>
</feature>
<evidence type="ECO:0000313" key="14">
    <source>
        <dbReference type="Proteomes" id="UP000310108"/>
    </source>
</evidence>
<proteinExistence type="inferred from homology"/>
<evidence type="ECO:0000256" key="9">
    <source>
        <dbReference type="ARBA" id="ARBA00023136"/>
    </source>
</evidence>
<feature type="transmembrane region" description="Helical" evidence="12">
    <location>
        <begin position="352"/>
        <end position="371"/>
    </location>
</feature>
<evidence type="ECO:0000256" key="5">
    <source>
        <dbReference type="ARBA" id="ARBA00022679"/>
    </source>
</evidence>
<dbReference type="Pfam" id="PF03901">
    <property type="entry name" value="Glyco_transf_22"/>
    <property type="match status" value="1"/>
</dbReference>
<dbReference type="GO" id="GO:0005789">
    <property type="term" value="C:endoplasmic reticulum membrane"/>
    <property type="evidence" value="ECO:0007669"/>
    <property type="project" value="UniProtKB-SubCell"/>
</dbReference>
<keyword evidence="4 12" id="KW-0328">Glycosyltransferase</keyword>
<evidence type="ECO:0000256" key="10">
    <source>
        <dbReference type="ARBA" id="ARBA00044721"/>
    </source>
</evidence>
<keyword evidence="5 13" id="KW-0808">Transferase</keyword>
<dbReference type="STRING" id="1306861.A0A4V6DH85"/>
<feature type="transmembrane region" description="Helical" evidence="12">
    <location>
        <begin position="270"/>
        <end position="290"/>
    </location>
</feature>
<keyword evidence="9 12" id="KW-0472">Membrane</keyword>
<dbReference type="UniPathway" id="UPA00378"/>
<accession>A0A4V6DH85</accession>
<comment type="pathway">
    <text evidence="2">Protein modification; protein glycosylation.</text>
</comment>
<feature type="transmembrane region" description="Helical" evidence="12">
    <location>
        <begin position="231"/>
        <end position="258"/>
    </location>
</feature>
<dbReference type="EMBL" id="PJEX01000090">
    <property type="protein sequence ID" value="TKW55696.1"/>
    <property type="molecule type" value="Genomic_DNA"/>
</dbReference>
<feature type="transmembrane region" description="Helical" evidence="12">
    <location>
        <begin position="404"/>
        <end position="430"/>
    </location>
</feature>
<evidence type="ECO:0000256" key="6">
    <source>
        <dbReference type="ARBA" id="ARBA00022692"/>
    </source>
</evidence>
<evidence type="ECO:0000256" key="8">
    <source>
        <dbReference type="ARBA" id="ARBA00022989"/>
    </source>
</evidence>
<dbReference type="EC" id="2.4.1.-" evidence="12"/>
<dbReference type="Proteomes" id="UP000310108">
    <property type="component" value="Unassembled WGS sequence"/>
</dbReference>
<evidence type="ECO:0000256" key="7">
    <source>
        <dbReference type="ARBA" id="ARBA00022824"/>
    </source>
</evidence>
<evidence type="ECO:0000256" key="3">
    <source>
        <dbReference type="ARBA" id="ARBA00007063"/>
    </source>
</evidence>
<feature type="transmembrane region" description="Helical" evidence="12">
    <location>
        <begin position="123"/>
        <end position="140"/>
    </location>
</feature>
<feature type="transmembrane region" description="Helical" evidence="12">
    <location>
        <begin position="377"/>
        <end position="397"/>
    </location>
</feature>
<comment type="catalytic activity">
    <reaction evidence="11">
        <text>an alpha-D-Man-(1-&gt;2)-alpha-D-Man-(1-&gt;2)-alpha-D-Man-(1-&gt;3)-[alpha-D-Man-(1-&gt;2)-alpha-D-Man-(1-&gt;3)-alpha-D-Man-(1-&gt;6)]-beta-D-Man-(1-&gt;4)-beta-D-GlcNAc-(1-&gt;4)-alpha-D-GlcNAc-diphospho-di-trans,poly-cis-dolichol + a di-trans,poly-cis-dolichyl beta-D-mannosyl phosphate = an alpha-D-Man-(1-&gt;2)-alpha-D-Man-(1-&gt;2)-alpha-D-Man-(1-&gt;3)-[alpha-D-Man-(1-&gt;2)-alpha-D-Man-(1-&gt;3)-[alpha-D-Man-(1-&gt;6)]-alpha-D-Man-(1-&gt;6)]-beta-D-Man-(1-&gt;4)-beta-D-GlcNAc-(1-&gt;4)-alpha-D-GlcNAc-diphospho-di-trans,poly-cis-dolichol + a di-trans,poly-cis-dolichyl phosphate + H(+)</text>
        <dbReference type="Rhea" id="RHEA:29535"/>
        <dbReference type="Rhea" id="RHEA-COMP:19498"/>
        <dbReference type="Rhea" id="RHEA-COMP:19501"/>
        <dbReference type="Rhea" id="RHEA-COMP:19518"/>
        <dbReference type="Rhea" id="RHEA-COMP:19519"/>
        <dbReference type="ChEBI" id="CHEBI:15378"/>
        <dbReference type="ChEBI" id="CHEBI:57683"/>
        <dbReference type="ChEBI" id="CHEBI:58211"/>
        <dbReference type="ChEBI" id="CHEBI:132517"/>
        <dbReference type="ChEBI" id="CHEBI:132519"/>
        <dbReference type="EC" id="2.4.1.260"/>
    </reaction>
    <physiologicalReaction direction="left-to-right" evidence="11">
        <dbReference type="Rhea" id="RHEA:29536"/>
    </physiologicalReaction>
</comment>
<organism evidence="13 14">
    <name type="scientific">Colletotrichum tanaceti</name>
    <dbReference type="NCBI Taxonomy" id="1306861"/>
    <lineage>
        <taxon>Eukaryota</taxon>
        <taxon>Fungi</taxon>
        <taxon>Dikarya</taxon>
        <taxon>Ascomycota</taxon>
        <taxon>Pezizomycotina</taxon>
        <taxon>Sordariomycetes</taxon>
        <taxon>Hypocreomycetidae</taxon>
        <taxon>Glomerellales</taxon>
        <taxon>Glomerellaceae</taxon>
        <taxon>Colletotrichum</taxon>
        <taxon>Colletotrichum destructivum species complex</taxon>
    </lineage>
</organism>
<dbReference type="PANTHER" id="PTHR22760:SF1">
    <property type="entry name" value="DOL-P-MAN:MAN(7)GLCNAC(2)-PP-DOL ALPHA-1,6-MANNOSYLTRANSFERASE"/>
    <property type="match status" value="1"/>
</dbReference>
<evidence type="ECO:0000256" key="12">
    <source>
        <dbReference type="RuleBase" id="RU363075"/>
    </source>
</evidence>
<feature type="transmembrane region" description="Helical" evidence="12">
    <location>
        <begin position="58"/>
        <end position="75"/>
    </location>
</feature>
<dbReference type="AlphaFoldDB" id="A0A4V6DH85"/>
<comment type="caution">
    <text evidence="13">The sequence shown here is derived from an EMBL/GenBank/DDBJ whole genome shotgun (WGS) entry which is preliminary data.</text>
</comment>
<evidence type="ECO:0000256" key="2">
    <source>
        <dbReference type="ARBA" id="ARBA00004922"/>
    </source>
</evidence>
<keyword evidence="8 12" id="KW-1133">Transmembrane helix</keyword>
<dbReference type="GO" id="GO:0006487">
    <property type="term" value="P:protein N-linked glycosylation"/>
    <property type="evidence" value="ECO:0007669"/>
    <property type="project" value="TreeGrafter"/>
</dbReference>
<dbReference type="OrthoDB" id="19039at2759"/>
<dbReference type="InterPro" id="IPR005599">
    <property type="entry name" value="GPI_mannosylTrfase"/>
</dbReference>
<gene>
    <name evidence="13" type="primary">Alg12</name>
    <name evidence="13" type="ORF">CTA1_9621</name>
</gene>
<comment type="subcellular location">
    <subcellularLocation>
        <location evidence="1 12">Endoplasmic reticulum membrane</location>
        <topology evidence="1 12">Multi-pass membrane protein</topology>
    </subcellularLocation>
</comment>
<evidence type="ECO:0000313" key="13">
    <source>
        <dbReference type="EMBL" id="TKW55696.1"/>
    </source>
</evidence>
<feature type="transmembrane region" description="Helical" evidence="12">
    <location>
        <begin position="147"/>
        <end position="165"/>
    </location>
</feature>
<evidence type="ECO:0000256" key="4">
    <source>
        <dbReference type="ARBA" id="ARBA00022676"/>
    </source>
</evidence>
<comment type="function">
    <text evidence="10">Mannosyltransferase that operates in the biosynthetic pathway of dolichol-linked oligosaccharides, the glycan precursors employed in protein asparagine (N)-glycosylation. The assembly of dolichol-linked oligosaccharides begins on the cytosolic side of the endoplasmic reticulum membrane and finishes in its lumen. The sequential addition of sugars to dolichol pyrophosphate produces dolichol-linked oligosaccharides containing fourteen sugars, including two GlcNAcs, nine mannoses and three glucoses. Once assembled, the oligosaccharide is transferred from the lipid to nascent proteins by oligosaccharyltransferases. In the lumen of the endoplasmic reticulum, adds the eighth mannose residue in an alpha-1,6 linkage onto Man(7)GlcNAc(2)-PP-dolichol to produce Man(8)GlcNAc(2)-PP-dolichol.</text>
</comment>